<dbReference type="AlphaFoldDB" id="A0A164P770"/>
<comment type="function">
    <text evidence="3">Involved in transvection phenomena (= synapsis-dependent gene expression), where the synaptic pairing of chromosomes carrying genes with which zeste interacts influences the expression of these genes. Zeste binds to DNA and stimulates transcription from a nearby promoter.</text>
</comment>
<reference evidence="6 7" key="1">
    <citation type="submission" date="2016-03" db="EMBL/GenBank/DDBJ databases">
        <title>EvidentialGene: Evidence-directed Construction of Genes on Genomes.</title>
        <authorList>
            <person name="Gilbert D.G."/>
            <person name="Choi J.-H."/>
            <person name="Mockaitis K."/>
            <person name="Colbourne J."/>
            <person name="Pfrender M."/>
        </authorList>
    </citation>
    <scope>NUCLEOTIDE SEQUENCE [LARGE SCALE GENOMIC DNA]</scope>
    <source>
        <strain evidence="6 7">Xinb3</strain>
        <tissue evidence="6">Complete organism</tissue>
    </source>
</reference>
<organism evidence="6 7">
    <name type="scientific">Daphnia magna</name>
    <dbReference type="NCBI Taxonomy" id="35525"/>
    <lineage>
        <taxon>Eukaryota</taxon>
        <taxon>Metazoa</taxon>
        <taxon>Ecdysozoa</taxon>
        <taxon>Arthropoda</taxon>
        <taxon>Crustacea</taxon>
        <taxon>Branchiopoda</taxon>
        <taxon>Diplostraca</taxon>
        <taxon>Cladocera</taxon>
        <taxon>Anomopoda</taxon>
        <taxon>Daphniidae</taxon>
        <taxon>Daphnia</taxon>
    </lineage>
</organism>
<name>A0A164P770_9CRUS</name>
<comment type="subunit">
    <text evidence="1">Self-associates forming complexes of several hundred monomers.</text>
</comment>
<dbReference type="Proteomes" id="UP000076858">
    <property type="component" value="Unassembled WGS sequence"/>
</dbReference>
<feature type="region of interest" description="Disordered" evidence="4">
    <location>
        <begin position="1"/>
        <end position="37"/>
    </location>
</feature>
<evidence type="ECO:0000256" key="2">
    <source>
        <dbReference type="ARBA" id="ARBA00016807"/>
    </source>
</evidence>
<accession>A0A164P770</accession>
<evidence type="ECO:0000313" key="6">
    <source>
        <dbReference type="EMBL" id="KZS06579.1"/>
    </source>
</evidence>
<evidence type="ECO:0000256" key="3">
    <source>
        <dbReference type="ARBA" id="ARBA00025466"/>
    </source>
</evidence>
<evidence type="ECO:0000259" key="5">
    <source>
        <dbReference type="Pfam" id="PF13873"/>
    </source>
</evidence>
<protein>
    <recommendedName>
        <fullName evidence="2">Regulatory protein zeste</fullName>
    </recommendedName>
</protein>
<feature type="domain" description="Myb/SANT-like DNA-binding" evidence="5">
    <location>
        <begin position="34"/>
        <end position="108"/>
    </location>
</feature>
<evidence type="ECO:0000313" key="7">
    <source>
        <dbReference type="Proteomes" id="UP000076858"/>
    </source>
</evidence>
<evidence type="ECO:0000256" key="1">
    <source>
        <dbReference type="ARBA" id="ARBA00011764"/>
    </source>
</evidence>
<proteinExistence type="predicted"/>
<gene>
    <name evidence="6" type="ORF">APZ42_029914</name>
</gene>
<dbReference type="Pfam" id="PF13873">
    <property type="entry name" value="Myb_DNA-bind_5"/>
    <property type="match status" value="1"/>
</dbReference>
<dbReference type="OrthoDB" id="6356298at2759"/>
<feature type="compositionally biased region" description="Polar residues" evidence="4">
    <location>
        <begin position="1"/>
        <end position="25"/>
    </location>
</feature>
<dbReference type="EMBL" id="LRGB01002674">
    <property type="protein sequence ID" value="KZS06579.1"/>
    <property type="molecule type" value="Genomic_DNA"/>
</dbReference>
<evidence type="ECO:0000256" key="4">
    <source>
        <dbReference type="SAM" id="MobiDB-lite"/>
    </source>
</evidence>
<dbReference type="InterPro" id="IPR028002">
    <property type="entry name" value="Myb_DNA-bind_5"/>
</dbReference>
<keyword evidence="7" id="KW-1185">Reference proteome</keyword>
<sequence>MATKTVNSFSSQSKNTRNTVSQLASASIGKKKRETWTDGETDSLLSHAIIHKDAISGAFSSVVTKETRKHAWVEIAESIVLEHPDCPLKLPDAVKKKFGNFEQKARQIIRNHRTGLSETADELLNGQKKEVFEHMLSRQPDENENTGLIQRAVRDESPEDFSNIAAEKSNDGDGPGFSDEEEVCLTINNALANTTPKESFDLRGKNNTLKRPSSAISVYFSGRTTPAADSSLHSILNNISKRNSKTLRETKKTTKFKLCSTSETAGHARMMETRLRLLSAAMEVREKLKNPMTAAEIPKDLQDIIFDPYDNI</sequence>
<comment type="caution">
    <text evidence="6">The sequence shown here is derived from an EMBL/GenBank/DDBJ whole genome shotgun (WGS) entry which is preliminary data.</text>
</comment>